<comment type="catalytic activity">
    <reaction evidence="1">
        <text>ATP + protein L-histidine = ADP + protein N-phospho-L-histidine.</text>
        <dbReference type="EC" id="2.7.13.3"/>
    </reaction>
</comment>
<dbReference type="EC" id="2.7.13.3" evidence="2"/>
<evidence type="ECO:0000256" key="6">
    <source>
        <dbReference type="SAM" id="Phobius"/>
    </source>
</evidence>
<name>A0ABT8SKI3_9CAUL</name>
<dbReference type="InterPro" id="IPR005467">
    <property type="entry name" value="His_kinase_dom"/>
</dbReference>
<dbReference type="SMART" id="SM00387">
    <property type="entry name" value="HATPase_c"/>
    <property type="match status" value="1"/>
</dbReference>
<evidence type="ECO:0000259" key="7">
    <source>
        <dbReference type="PROSITE" id="PS50109"/>
    </source>
</evidence>
<evidence type="ECO:0000313" key="9">
    <source>
        <dbReference type="EMBL" id="MDO1558605.1"/>
    </source>
</evidence>
<dbReference type="InterPro" id="IPR033417">
    <property type="entry name" value="CHASE8"/>
</dbReference>
<accession>A0ABT8SKI3</accession>
<evidence type="ECO:0000256" key="1">
    <source>
        <dbReference type="ARBA" id="ARBA00000085"/>
    </source>
</evidence>
<dbReference type="InterPro" id="IPR036890">
    <property type="entry name" value="HATPase_C_sf"/>
</dbReference>
<dbReference type="PROSITE" id="PS50110">
    <property type="entry name" value="RESPONSE_REGULATORY"/>
    <property type="match status" value="1"/>
</dbReference>
<organism evidence="9 10">
    <name type="scientific">Peiella sedimenti</name>
    <dbReference type="NCBI Taxonomy" id="3061083"/>
    <lineage>
        <taxon>Bacteria</taxon>
        <taxon>Pseudomonadati</taxon>
        <taxon>Pseudomonadota</taxon>
        <taxon>Alphaproteobacteria</taxon>
        <taxon>Caulobacterales</taxon>
        <taxon>Caulobacteraceae</taxon>
        <taxon>Peiella</taxon>
    </lineage>
</organism>
<dbReference type="SMART" id="SM00448">
    <property type="entry name" value="REC"/>
    <property type="match status" value="1"/>
</dbReference>
<dbReference type="InterPro" id="IPR001789">
    <property type="entry name" value="Sig_transdc_resp-reg_receiver"/>
</dbReference>
<feature type="transmembrane region" description="Helical" evidence="6">
    <location>
        <begin position="12"/>
        <end position="35"/>
    </location>
</feature>
<dbReference type="PANTHER" id="PTHR43065">
    <property type="entry name" value="SENSOR HISTIDINE KINASE"/>
    <property type="match status" value="1"/>
</dbReference>
<evidence type="ECO:0000256" key="3">
    <source>
        <dbReference type="ARBA" id="ARBA00022553"/>
    </source>
</evidence>
<dbReference type="InterPro" id="IPR003661">
    <property type="entry name" value="HisK_dim/P_dom"/>
</dbReference>
<feature type="domain" description="Response regulatory" evidence="8">
    <location>
        <begin position="460"/>
        <end position="573"/>
    </location>
</feature>
<feature type="domain" description="Histidine kinase" evidence="7">
    <location>
        <begin position="230"/>
        <end position="440"/>
    </location>
</feature>
<feature type="transmembrane region" description="Helical" evidence="6">
    <location>
        <begin position="157"/>
        <end position="180"/>
    </location>
</feature>
<dbReference type="Pfam" id="PF00072">
    <property type="entry name" value="Response_reg"/>
    <property type="match status" value="1"/>
</dbReference>
<keyword evidence="10" id="KW-1185">Reference proteome</keyword>
<feature type="coiled-coil region" evidence="5">
    <location>
        <begin position="180"/>
        <end position="221"/>
    </location>
</feature>
<dbReference type="SUPFAM" id="SSF47384">
    <property type="entry name" value="Homodimeric domain of signal transducing histidine kinase"/>
    <property type="match status" value="1"/>
</dbReference>
<dbReference type="Gene3D" id="3.30.565.10">
    <property type="entry name" value="Histidine kinase-like ATPase, C-terminal domain"/>
    <property type="match status" value="1"/>
</dbReference>
<dbReference type="PROSITE" id="PS50109">
    <property type="entry name" value="HIS_KIN"/>
    <property type="match status" value="1"/>
</dbReference>
<dbReference type="Pfam" id="PF17152">
    <property type="entry name" value="CHASE8"/>
    <property type="match status" value="1"/>
</dbReference>
<dbReference type="GO" id="GO:0005524">
    <property type="term" value="F:ATP binding"/>
    <property type="evidence" value="ECO:0007669"/>
    <property type="project" value="UniProtKB-KW"/>
</dbReference>
<dbReference type="PRINTS" id="PR00344">
    <property type="entry name" value="BCTRLSENSOR"/>
</dbReference>
<keyword evidence="6" id="KW-0812">Transmembrane</keyword>
<comment type="caution">
    <text evidence="9">The sequence shown here is derived from an EMBL/GenBank/DDBJ whole genome shotgun (WGS) entry which is preliminary data.</text>
</comment>
<keyword evidence="9" id="KW-0067">ATP-binding</keyword>
<dbReference type="SMART" id="SM00388">
    <property type="entry name" value="HisKA"/>
    <property type="match status" value="1"/>
</dbReference>
<sequence length="582" mass="62080">MNRLRRTLAGIGLPILAVGSLALLLAVAAVVFLLNEQAVRRDLAREAGAQADLLASAVSGALAFDDQTAAQDYVDAVQVNPNVLAAAIYDQNNRLVASYARGGETIPPVATPRDHTTQFLDGRLYVVRPVTQGGQRLGTARLRLVGKPLAQQRTQGVGLFLVVALSALLMTVLAVGQAALKRANRQLAARAEELAGANAQLHEQMAERERAEEALRQSQKLEAVGRLTGGVAHDFNNLLMVVSSAADMLQRSDDPKRREALIAGMRQAVERGSGLTRQLLAFSRRKPLKSAVVDVGEQVERMRILLERSLREDIRVSIDVQRPLRPVELDVGELELALLNLAVNARDAMPDGGELTITVFSEPTNDERICIRVADTGVGMSPAVQSRVFEPFFTTKEVGRGTGLGLSQVYGFARSSGGDVTVQSEEGRGAVFTLCLPTTDKALAAEVSAAPPAAPRARGRALLVEDDDGVAAGIGHMLRDLGYTYVRACAADEALKMFDGSDLYDLVISDMVMPGPMNGLALAREIRNRRPDQPIVLSTGFSEAAAAAGEAGFPLLTKPYGIPELAEAIHAAGPRRGTVTEA</sequence>
<dbReference type="Proteomes" id="UP001169063">
    <property type="component" value="Unassembled WGS sequence"/>
</dbReference>
<keyword evidence="6" id="KW-0472">Membrane</keyword>
<dbReference type="InterPro" id="IPR036097">
    <property type="entry name" value="HisK_dim/P_sf"/>
</dbReference>
<keyword evidence="6" id="KW-1133">Transmembrane helix</keyword>
<reference evidence="9" key="1">
    <citation type="submission" date="2023-07" db="EMBL/GenBank/DDBJ databases">
        <title>Brevundimonas soil sp. nov., isolated from the soil of chemical plant.</title>
        <authorList>
            <person name="Wu N."/>
        </authorList>
    </citation>
    <scope>NUCLEOTIDE SEQUENCE</scope>
    <source>
        <strain evidence="9">XZ-24</strain>
    </source>
</reference>
<dbReference type="Gene3D" id="1.10.287.130">
    <property type="match status" value="1"/>
</dbReference>
<dbReference type="InterPro" id="IPR003594">
    <property type="entry name" value="HATPase_dom"/>
</dbReference>
<dbReference type="SUPFAM" id="SSF52172">
    <property type="entry name" value="CheY-like"/>
    <property type="match status" value="1"/>
</dbReference>
<evidence type="ECO:0000256" key="2">
    <source>
        <dbReference type="ARBA" id="ARBA00012438"/>
    </source>
</evidence>
<dbReference type="EMBL" id="JAUKTR010000001">
    <property type="protein sequence ID" value="MDO1558605.1"/>
    <property type="molecule type" value="Genomic_DNA"/>
</dbReference>
<dbReference type="SUPFAM" id="SSF55874">
    <property type="entry name" value="ATPase domain of HSP90 chaperone/DNA topoisomerase II/histidine kinase"/>
    <property type="match status" value="1"/>
</dbReference>
<dbReference type="Gene3D" id="3.40.50.2300">
    <property type="match status" value="1"/>
</dbReference>
<evidence type="ECO:0000256" key="4">
    <source>
        <dbReference type="PROSITE-ProRule" id="PRU00169"/>
    </source>
</evidence>
<keyword evidence="9" id="KW-0547">Nucleotide-binding</keyword>
<dbReference type="RefSeq" id="WP_302109011.1">
    <property type="nucleotide sequence ID" value="NZ_JAUKTR010000001.1"/>
</dbReference>
<proteinExistence type="predicted"/>
<dbReference type="CDD" id="cd00082">
    <property type="entry name" value="HisKA"/>
    <property type="match status" value="1"/>
</dbReference>
<dbReference type="Pfam" id="PF02518">
    <property type="entry name" value="HATPase_c"/>
    <property type="match status" value="1"/>
</dbReference>
<dbReference type="InterPro" id="IPR004358">
    <property type="entry name" value="Sig_transdc_His_kin-like_C"/>
</dbReference>
<keyword evidence="3 4" id="KW-0597">Phosphoprotein</keyword>
<gene>
    <name evidence="9" type="ORF">Q0812_04080</name>
</gene>
<protein>
    <recommendedName>
        <fullName evidence="2">histidine kinase</fullName>
        <ecNumber evidence="2">2.7.13.3</ecNumber>
    </recommendedName>
</protein>
<evidence type="ECO:0000256" key="5">
    <source>
        <dbReference type="SAM" id="Coils"/>
    </source>
</evidence>
<dbReference type="Pfam" id="PF00512">
    <property type="entry name" value="HisKA"/>
    <property type="match status" value="1"/>
</dbReference>
<evidence type="ECO:0000259" key="8">
    <source>
        <dbReference type="PROSITE" id="PS50110"/>
    </source>
</evidence>
<evidence type="ECO:0000313" key="10">
    <source>
        <dbReference type="Proteomes" id="UP001169063"/>
    </source>
</evidence>
<keyword evidence="5" id="KW-0175">Coiled coil</keyword>
<dbReference type="PANTHER" id="PTHR43065:SF49">
    <property type="entry name" value="HISTIDINE KINASE"/>
    <property type="match status" value="1"/>
</dbReference>
<dbReference type="InterPro" id="IPR011006">
    <property type="entry name" value="CheY-like_superfamily"/>
</dbReference>
<feature type="modified residue" description="4-aspartylphosphate" evidence="4">
    <location>
        <position position="510"/>
    </location>
</feature>